<evidence type="ECO:0000313" key="1">
    <source>
        <dbReference type="EMBL" id="RBP03693.1"/>
    </source>
</evidence>
<reference evidence="1 2" key="1">
    <citation type="submission" date="2018-06" db="EMBL/GenBank/DDBJ databases">
        <title>Freshwater and sediment microbial communities from various areas in North America, analyzing microbe dynamics in response to fracking.</title>
        <authorList>
            <person name="Lamendella R."/>
        </authorList>
    </citation>
    <scope>NUCLEOTIDE SEQUENCE [LARGE SCALE GENOMIC DNA]</scope>
    <source>
        <strain evidence="1 2">97B</strain>
    </source>
</reference>
<dbReference type="InterPro" id="IPR019593">
    <property type="entry name" value="Spore_coat_protein_Z/Y"/>
</dbReference>
<dbReference type="Pfam" id="PF10612">
    <property type="entry name" value="Spore-coat_CotZ"/>
    <property type="match status" value="1"/>
</dbReference>
<proteinExistence type="predicted"/>
<keyword evidence="1" id="KW-0167">Capsid protein</keyword>
<comment type="caution">
    <text evidence="1">The sequence shown here is derived from an EMBL/GenBank/DDBJ whole genome shotgun (WGS) entry which is preliminary data.</text>
</comment>
<sequence length="161" mass="18023">MGCGNHRRDDIAGARDRGCVCLAVRAIKDVQDAADQDCFDCKNDCFLEPLGSLVSPVGNAPNTRVFKLYNKKGDLFKVHPKHYCWKTPYFRVKNVFDDCCATLQVLKKVHVTGEDVESEDELMGLNNNFVYELTGDCITVDLDCFCAIQCIDDVRVEGVCD</sequence>
<name>A0A366EMS1_9BACI</name>
<dbReference type="AlphaFoldDB" id="A0A366EMS1"/>
<gene>
    <name evidence="1" type="ORF">DET59_108115</name>
</gene>
<keyword evidence="1" id="KW-0946">Virion</keyword>
<dbReference type="EMBL" id="QNRJ01000008">
    <property type="protein sequence ID" value="RBP03693.1"/>
    <property type="molecule type" value="Genomic_DNA"/>
</dbReference>
<dbReference type="RefSeq" id="WP_113969976.1">
    <property type="nucleotide sequence ID" value="NZ_QNRJ01000008.1"/>
</dbReference>
<protein>
    <submittedName>
        <fullName evidence="1">Spore coat protein Z</fullName>
    </submittedName>
</protein>
<accession>A0A366EMS1</accession>
<organism evidence="1 2">
    <name type="scientific">Rossellomorea aquimaris</name>
    <dbReference type="NCBI Taxonomy" id="189382"/>
    <lineage>
        <taxon>Bacteria</taxon>
        <taxon>Bacillati</taxon>
        <taxon>Bacillota</taxon>
        <taxon>Bacilli</taxon>
        <taxon>Bacillales</taxon>
        <taxon>Bacillaceae</taxon>
        <taxon>Rossellomorea</taxon>
    </lineage>
</organism>
<evidence type="ECO:0000313" key="2">
    <source>
        <dbReference type="Proteomes" id="UP000252118"/>
    </source>
</evidence>
<dbReference type="OrthoDB" id="1655185at2"/>
<dbReference type="Proteomes" id="UP000252118">
    <property type="component" value="Unassembled WGS sequence"/>
</dbReference>